<organism evidence="2 3">
    <name type="scientific">Flavobacterium cheongpyeongense</name>
    <dbReference type="NCBI Taxonomy" id="2212651"/>
    <lineage>
        <taxon>Bacteria</taxon>
        <taxon>Pseudomonadati</taxon>
        <taxon>Bacteroidota</taxon>
        <taxon>Flavobacteriia</taxon>
        <taxon>Flavobacteriales</taxon>
        <taxon>Flavobacteriaceae</taxon>
        <taxon>Flavobacterium</taxon>
    </lineage>
</organism>
<dbReference type="NCBIfam" id="TIGR00199">
    <property type="entry name" value="PncC_domain"/>
    <property type="match status" value="1"/>
</dbReference>
<comment type="caution">
    <text evidence="2">The sequence shown here is derived from an EMBL/GenBank/DDBJ whole genome shotgun (WGS) entry which is preliminary data.</text>
</comment>
<name>A0A2V4BT45_9FLAO</name>
<dbReference type="AlphaFoldDB" id="A0A2V4BT45"/>
<dbReference type="InterPro" id="IPR036653">
    <property type="entry name" value="CinA-like_C"/>
</dbReference>
<dbReference type="EMBL" id="QJHK01000007">
    <property type="protein sequence ID" value="PXY40860.1"/>
    <property type="molecule type" value="Genomic_DNA"/>
</dbReference>
<dbReference type="Pfam" id="PF02464">
    <property type="entry name" value="CinA"/>
    <property type="match status" value="1"/>
</dbReference>
<evidence type="ECO:0000313" key="3">
    <source>
        <dbReference type="Proteomes" id="UP000247903"/>
    </source>
</evidence>
<dbReference type="SUPFAM" id="SSF142433">
    <property type="entry name" value="CinA-like"/>
    <property type="match status" value="1"/>
</dbReference>
<dbReference type="Proteomes" id="UP000247903">
    <property type="component" value="Unassembled WGS sequence"/>
</dbReference>
<evidence type="ECO:0000313" key="2">
    <source>
        <dbReference type="EMBL" id="PXY40860.1"/>
    </source>
</evidence>
<dbReference type="RefSeq" id="WP_110306472.1">
    <property type="nucleotide sequence ID" value="NZ_QJHK01000007.1"/>
</dbReference>
<dbReference type="OrthoDB" id="6659578at2"/>
<gene>
    <name evidence="2" type="ORF">DMB65_09775</name>
</gene>
<proteinExistence type="predicted"/>
<dbReference type="Gene3D" id="3.90.950.20">
    <property type="entry name" value="CinA-like"/>
    <property type="match status" value="1"/>
</dbReference>
<accession>A0A2V4BT45</accession>
<keyword evidence="3" id="KW-1185">Reference proteome</keyword>
<sequence>METKKIEDFVALLTSKQIKIVCAESITGGLLASTIISIPGASSVLLGSIVSYNPEFKNKVLGVSNQTLHDKTAESFEVTREMVNGIFNLFPTADLYVAVTGVASASVNGYYVDKAIGQIYVVIMYKNSFFEFSEIILKNERNLIRDGAVEAIFNYIIEVVVGKKI</sequence>
<feature type="domain" description="CinA C-terminal" evidence="1">
    <location>
        <begin position="6"/>
        <end position="159"/>
    </location>
</feature>
<dbReference type="InterPro" id="IPR008136">
    <property type="entry name" value="CinA_C"/>
</dbReference>
<reference evidence="2 3" key="1">
    <citation type="submission" date="2018-05" db="EMBL/GenBank/DDBJ databases">
        <title>Flavobacterium sp. strain IMCC34759, incomplete genome.</title>
        <authorList>
            <person name="Joung Y."/>
            <person name="Cho J."/>
        </authorList>
    </citation>
    <scope>NUCLEOTIDE SEQUENCE [LARGE SCALE GENOMIC DNA]</scope>
    <source>
        <strain evidence="2 3">IMCC34759</strain>
    </source>
</reference>
<protein>
    <submittedName>
        <fullName evidence="2">Competence protein ComA</fullName>
    </submittedName>
</protein>
<evidence type="ECO:0000259" key="1">
    <source>
        <dbReference type="Pfam" id="PF02464"/>
    </source>
</evidence>